<proteinExistence type="predicted"/>
<dbReference type="RefSeq" id="WP_148369289.1">
    <property type="nucleotide sequence ID" value="NZ_VSKM01000005.1"/>
</dbReference>
<keyword evidence="5 6" id="KW-0472">Membrane</keyword>
<dbReference type="PANTHER" id="PTHR32322">
    <property type="entry name" value="INNER MEMBRANE TRANSPORTER"/>
    <property type="match status" value="1"/>
</dbReference>
<feature type="transmembrane region" description="Helical" evidence="6">
    <location>
        <begin position="185"/>
        <end position="203"/>
    </location>
</feature>
<comment type="subcellular location">
    <subcellularLocation>
        <location evidence="1">Cell membrane</location>
        <topology evidence="1">Multi-pass membrane protein</topology>
    </subcellularLocation>
</comment>
<accession>A0A8H2LFJ9</accession>
<evidence type="ECO:0000256" key="6">
    <source>
        <dbReference type="SAM" id="Phobius"/>
    </source>
</evidence>
<name>A0A8H2LFJ9_9FLAO</name>
<feature type="transmembrane region" description="Helical" evidence="6">
    <location>
        <begin position="272"/>
        <end position="290"/>
    </location>
</feature>
<evidence type="ECO:0000313" key="8">
    <source>
        <dbReference type="EMBL" id="TYB75968.1"/>
    </source>
</evidence>
<feature type="transmembrane region" description="Helical" evidence="6">
    <location>
        <begin position="96"/>
        <end position="117"/>
    </location>
</feature>
<dbReference type="EMBL" id="VSKM01000005">
    <property type="protein sequence ID" value="TYB75968.1"/>
    <property type="molecule type" value="Genomic_DNA"/>
</dbReference>
<dbReference type="Pfam" id="PF00892">
    <property type="entry name" value="EamA"/>
    <property type="match status" value="2"/>
</dbReference>
<feature type="transmembrane region" description="Helical" evidence="6">
    <location>
        <begin position="68"/>
        <end position="90"/>
    </location>
</feature>
<feature type="transmembrane region" description="Helical" evidence="6">
    <location>
        <begin position="124"/>
        <end position="142"/>
    </location>
</feature>
<evidence type="ECO:0000256" key="1">
    <source>
        <dbReference type="ARBA" id="ARBA00004651"/>
    </source>
</evidence>
<reference evidence="8 9" key="1">
    <citation type="submission" date="2019-08" db="EMBL/GenBank/DDBJ databases">
        <title>Genomes of Antarctic Bizionia species.</title>
        <authorList>
            <person name="Bowman J.P."/>
        </authorList>
    </citation>
    <scope>NUCLEOTIDE SEQUENCE [LARGE SCALE GENOMIC DNA]</scope>
    <source>
        <strain evidence="8 9">HFD</strain>
    </source>
</reference>
<feature type="domain" description="EamA" evidence="7">
    <location>
        <begin position="6"/>
        <end position="140"/>
    </location>
</feature>
<evidence type="ECO:0000256" key="2">
    <source>
        <dbReference type="ARBA" id="ARBA00022475"/>
    </source>
</evidence>
<feature type="transmembrane region" description="Helical" evidence="6">
    <location>
        <begin position="154"/>
        <end position="173"/>
    </location>
</feature>
<gene>
    <name evidence="8" type="ORF">ES676_05830</name>
</gene>
<sequence>MKFRIWALIAAFVVQLLYGLNFTLAKDVIAGGFVTPFAFIIFRVAGATLLFWVFSGMGPQEKIAPKDFITLFFAAIFGVATNMLMFFKGLEYTSPIHAAVITTIVPIIVLILSTFYLKERFTTLKVVGVVLAFSGAIVLTLYGKSSRVGDNVPLGNLLVLINAISYSIYIIILKKLTDKYHPFTFIKWVFLFGLFLVTPFGINDFIAIDYTSFTPYIYFSIAFVIVGATFGTYTLNPLALRHLKASTVSIFIYIQPVIAGIFAIIMGSDSLSSVKLIASALIFTGVYLVTKKPKAPEVQL</sequence>
<feature type="transmembrane region" description="Helical" evidence="6">
    <location>
        <begin position="35"/>
        <end position="56"/>
    </location>
</feature>
<organism evidence="8 9">
    <name type="scientific">Bizionia saleffrena</name>
    <dbReference type="NCBI Taxonomy" id="291189"/>
    <lineage>
        <taxon>Bacteria</taxon>
        <taxon>Pseudomonadati</taxon>
        <taxon>Bacteroidota</taxon>
        <taxon>Flavobacteriia</taxon>
        <taxon>Flavobacteriales</taxon>
        <taxon>Flavobacteriaceae</taxon>
        <taxon>Bizionia</taxon>
    </lineage>
</organism>
<dbReference type="AlphaFoldDB" id="A0A8H2LFJ9"/>
<keyword evidence="4 6" id="KW-1133">Transmembrane helix</keyword>
<dbReference type="InterPro" id="IPR050638">
    <property type="entry name" value="AA-Vitamin_Transporters"/>
</dbReference>
<evidence type="ECO:0000256" key="4">
    <source>
        <dbReference type="ARBA" id="ARBA00022989"/>
    </source>
</evidence>
<feature type="transmembrane region" description="Helical" evidence="6">
    <location>
        <begin position="215"/>
        <end position="235"/>
    </location>
</feature>
<keyword evidence="9" id="KW-1185">Reference proteome</keyword>
<dbReference type="Proteomes" id="UP000323324">
    <property type="component" value="Unassembled WGS sequence"/>
</dbReference>
<dbReference type="Gene3D" id="1.10.3730.20">
    <property type="match status" value="1"/>
</dbReference>
<keyword evidence="3 6" id="KW-0812">Transmembrane</keyword>
<evidence type="ECO:0000313" key="9">
    <source>
        <dbReference type="Proteomes" id="UP000323324"/>
    </source>
</evidence>
<dbReference type="SUPFAM" id="SSF103481">
    <property type="entry name" value="Multidrug resistance efflux transporter EmrE"/>
    <property type="match status" value="2"/>
</dbReference>
<feature type="domain" description="EamA" evidence="7">
    <location>
        <begin position="154"/>
        <end position="290"/>
    </location>
</feature>
<feature type="transmembrane region" description="Helical" evidence="6">
    <location>
        <begin position="247"/>
        <end position="266"/>
    </location>
</feature>
<keyword evidence="2" id="KW-1003">Cell membrane</keyword>
<dbReference type="PANTHER" id="PTHR32322:SF18">
    <property type="entry name" value="S-ADENOSYLMETHIONINE_S-ADENOSYLHOMOCYSTEINE TRANSPORTER"/>
    <property type="match status" value="1"/>
</dbReference>
<comment type="caution">
    <text evidence="8">The sequence shown here is derived from an EMBL/GenBank/DDBJ whole genome shotgun (WGS) entry which is preliminary data.</text>
</comment>
<dbReference type="GO" id="GO:0005886">
    <property type="term" value="C:plasma membrane"/>
    <property type="evidence" value="ECO:0007669"/>
    <property type="project" value="UniProtKB-SubCell"/>
</dbReference>
<evidence type="ECO:0000259" key="7">
    <source>
        <dbReference type="Pfam" id="PF00892"/>
    </source>
</evidence>
<dbReference type="InterPro" id="IPR000620">
    <property type="entry name" value="EamA_dom"/>
</dbReference>
<dbReference type="InterPro" id="IPR037185">
    <property type="entry name" value="EmrE-like"/>
</dbReference>
<evidence type="ECO:0000256" key="3">
    <source>
        <dbReference type="ARBA" id="ARBA00022692"/>
    </source>
</evidence>
<evidence type="ECO:0000256" key="5">
    <source>
        <dbReference type="ARBA" id="ARBA00023136"/>
    </source>
</evidence>
<protein>
    <submittedName>
        <fullName evidence="8">DMT family transporter</fullName>
    </submittedName>
</protein>